<evidence type="ECO:0000313" key="1">
    <source>
        <dbReference type="EMBL" id="SEH48674.1"/>
    </source>
</evidence>
<organism evidence="1 2">
    <name type="scientific">Mycolicibacterium rutilum</name>
    <name type="common">Mycobacterium rutilum</name>
    <dbReference type="NCBI Taxonomy" id="370526"/>
    <lineage>
        <taxon>Bacteria</taxon>
        <taxon>Bacillati</taxon>
        <taxon>Actinomycetota</taxon>
        <taxon>Actinomycetes</taxon>
        <taxon>Mycobacteriales</taxon>
        <taxon>Mycobacteriaceae</taxon>
        <taxon>Mycolicibacterium</taxon>
    </lineage>
</organism>
<protein>
    <recommendedName>
        <fullName evidence="3">GAF domain-containing protein</fullName>
    </recommendedName>
</protein>
<dbReference type="Proteomes" id="UP000182915">
    <property type="component" value="Chromosome I"/>
</dbReference>
<name>A0A1H6IJ92_MYCRU</name>
<keyword evidence="2" id="KW-1185">Reference proteome</keyword>
<evidence type="ECO:0000313" key="2">
    <source>
        <dbReference type="Proteomes" id="UP000182915"/>
    </source>
</evidence>
<evidence type="ECO:0008006" key="3">
    <source>
        <dbReference type="Google" id="ProtNLM"/>
    </source>
</evidence>
<accession>A0A1H6IJ92</accession>
<dbReference type="OrthoDB" id="3786994at2"/>
<reference evidence="2" key="1">
    <citation type="submission" date="2016-10" db="EMBL/GenBank/DDBJ databases">
        <authorList>
            <person name="Varghese N."/>
            <person name="Submissions S."/>
        </authorList>
    </citation>
    <scope>NUCLEOTIDE SEQUENCE [LARGE SCALE GENOMIC DNA]</scope>
    <source>
        <strain evidence="2">DSM 45405</strain>
    </source>
</reference>
<sequence>MAEVYRAPMRSRRDDIDPQGAIDRALEHGLVGFGDAETGERLARRISRFAAAPDGSFVWTRDADGLYWLGRIDGPYLRDDDPAAVAVDLVHVRPCRWLASPMVESVTPAAVLATFGRGGRNFQQTHDPDVGPQTERLWADRTTQLPS</sequence>
<gene>
    <name evidence="1" type="ORF">SAMN04489835_0389</name>
</gene>
<dbReference type="RefSeq" id="WP_083405727.1">
    <property type="nucleotide sequence ID" value="NZ_LT629971.1"/>
</dbReference>
<proteinExistence type="predicted"/>
<dbReference type="STRING" id="370526.SAMN04489835_0389"/>
<dbReference type="EMBL" id="LT629971">
    <property type="protein sequence ID" value="SEH48674.1"/>
    <property type="molecule type" value="Genomic_DNA"/>
</dbReference>
<dbReference type="AlphaFoldDB" id="A0A1H6IJ92"/>